<feature type="binding site" evidence="10 13">
    <location>
        <position position="174"/>
    </location>
    <ligand>
        <name>a divalent metal cation</name>
        <dbReference type="ChEBI" id="CHEBI:60240"/>
    </ligand>
</feature>
<evidence type="ECO:0000256" key="11">
    <source>
        <dbReference type="PIRNR" id="PIRNR001461"/>
    </source>
</evidence>
<keyword evidence="8 10" id="KW-0479">Metal-binding</keyword>
<dbReference type="Gene3D" id="3.20.20.70">
    <property type="entry name" value="Aldolase class I"/>
    <property type="match status" value="1"/>
</dbReference>
<feature type="binding site" evidence="10 13">
    <location>
        <position position="65"/>
    </location>
    <ligand>
        <name>a divalent metal cation</name>
        <dbReference type="ChEBI" id="CHEBI:60240"/>
    </ligand>
</feature>
<feature type="active site" description="Proton donor" evidence="10 12">
    <location>
        <position position="174"/>
    </location>
</feature>
<dbReference type="HAMAP" id="MF_02227">
    <property type="entry name" value="RPE"/>
    <property type="match status" value="1"/>
</dbReference>
<feature type="binding site" evidence="10 14">
    <location>
        <position position="8"/>
    </location>
    <ligand>
        <name>substrate</name>
    </ligand>
</feature>
<protein>
    <recommendedName>
        <fullName evidence="7 10">Ribulose-phosphate 3-epimerase</fullName>
        <ecNumber evidence="7 10">5.1.3.1</ecNumber>
    </recommendedName>
</protein>
<evidence type="ECO:0000256" key="3">
    <source>
        <dbReference type="ARBA" id="ARBA00001941"/>
    </source>
</evidence>
<feature type="binding site" evidence="10">
    <location>
        <begin position="174"/>
        <end position="176"/>
    </location>
    <ligand>
        <name>substrate</name>
    </ligand>
</feature>
<dbReference type="PIRSF" id="PIRSF001461">
    <property type="entry name" value="RPE"/>
    <property type="match status" value="1"/>
</dbReference>
<keyword evidence="13" id="KW-0464">Manganese</keyword>
<evidence type="ECO:0000256" key="9">
    <source>
        <dbReference type="ARBA" id="ARBA00023235"/>
    </source>
</evidence>
<dbReference type="GO" id="GO:0019323">
    <property type="term" value="P:pentose catabolic process"/>
    <property type="evidence" value="ECO:0007669"/>
    <property type="project" value="UniProtKB-UniRule"/>
</dbReference>
<evidence type="ECO:0000256" key="5">
    <source>
        <dbReference type="ARBA" id="ARBA00001954"/>
    </source>
</evidence>
<feature type="binding site" evidence="10 13">
    <location>
        <position position="34"/>
    </location>
    <ligand>
        <name>a divalent metal cation</name>
        <dbReference type="ChEBI" id="CHEBI:60240"/>
    </ligand>
</feature>
<feature type="binding site" evidence="10 13">
    <location>
        <position position="32"/>
    </location>
    <ligand>
        <name>a divalent metal cation</name>
        <dbReference type="ChEBI" id="CHEBI:60240"/>
    </ligand>
</feature>
<dbReference type="RefSeq" id="WP_012548450.1">
    <property type="nucleotide sequence ID" value="NZ_VTFL01000004.1"/>
</dbReference>
<evidence type="ECO:0000256" key="8">
    <source>
        <dbReference type="ARBA" id="ARBA00022723"/>
    </source>
</evidence>
<dbReference type="SUPFAM" id="SSF51366">
    <property type="entry name" value="Ribulose-phoshate binding barrel"/>
    <property type="match status" value="1"/>
</dbReference>
<feature type="active site" description="Proton acceptor" evidence="10 12">
    <location>
        <position position="34"/>
    </location>
</feature>
<evidence type="ECO:0000256" key="12">
    <source>
        <dbReference type="PIRSR" id="PIRSR001461-1"/>
    </source>
</evidence>
<comment type="function">
    <text evidence="10">Catalyzes the reversible epimerization of D-ribulose 5-phosphate to D-xylulose 5-phosphate.</text>
</comment>
<dbReference type="EMBL" id="DTDV01000007">
    <property type="protein sequence ID" value="HGK23450.1"/>
    <property type="molecule type" value="Genomic_DNA"/>
</dbReference>
<dbReference type="GO" id="GO:0006098">
    <property type="term" value="P:pentose-phosphate shunt"/>
    <property type="evidence" value="ECO:0007669"/>
    <property type="project" value="UniProtKB-UniRule"/>
</dbReference>
<evidence type="ECO:0000256" key="7">
    <source>
        <dbReference type="ARBA" id="ARBA00013188"/>
    </source>
</evidence>
<dbReference type="PANTHER" id="PTHR11749">
    <property type="entry name" value="RIBULOSE-5-PHOSPHATE-3-EPIMERASE"/>
    <property type="match status" value="1"/>
</dbReference>
<keyword evidence="13" id="KW-0862">Zinc</keyword>
<comment type="similarity">
    <text evidence="6 10 11">Belongs to the ribulose-phosphate 3-epimerase family.</text>
</comment>
<comment type="cofactor">
    <cofactor evidence="3">
        <name>Co(2+)</name>
        <dbReference type="ChEBI" id="CHEBI:48828"/>
    </cofactor>
</comment>
<dbReference type="GO" id="GO:0004750">
    <property type="term" value="F:D-ribulose-phosphate 3-epimerase activity"/>
    <property type="evidence" value="ECO:0007669"/>
    <property type="project" value="UniProtKB-UniRule"/>
</dbReference>
<keyword evidence="13" id="KW-0170">Cobalt</keyword>
<dbReference type="PROSITE" id="PS01086">
    <property type="entry name" value="RIBUL_P_3_EPIMER_2"/>
    <property type="match status" value="1"/>
</dbReference>
<dbReference type="AlphaFoldDB" id="A0A7V4DX72"/>
<evidence type="ECO:0000256" key="13">
    <source>
        <dbReference type="PIRSR" id="PIRSR001461-2"/>
    </source>
</evidence>
<keyword evidence="10 11" id="KW-0119">Carbohydrate metabolism</keyword>
<evidence type="ECO:0000256" key="4">
    <source>
        <dbReference type="ARBA" id="ARBA00001947"/>
    </source>
</evidence>
<comment type="catalytic activity">
    <reaction evidence="1 10 11">
        <text>D-ribulose 5-phosphate = D-xylulose 5-phosphate</text>
        <dbReference type="Rhea" id="RHEA:13677"/>
        <dbReference type="ChEBI" id="CHEBI:57737"/>
        <dbReference type="ChEBI" id="CHEBI:58121"/>
        <dbReference type="EC" id="5.1.3.1"/>
    </reaction>
</comment>
<feature type="binding site" evidence="10 14">
    <location>
        <begin position="141"/>
        <end position="144"/>
    </location>
    <ligand>
        <name>substrate</name>
    </ligand>
</feature>
<name>A0A7V4DX72_DICTH</name>
<gene>
    <name evidence="10 15" type="primary">rpe</name>
    <name evidence="15" type="ORF">ENU78_03200</name>
</gene>
<dbReference type="EC" id="5.1.3.1" evidence="7 10"/>
<dbReference type="InterPro" id="IPR013785">
    <property type="entry name" value="Aldolase_TIM"/>
</dbReference>
<dbReference type="GO" id="GO:0046872">
    <property type="term" value="F:metal ion binding"/>
    <property type="evidence" value="ECO:0007669"/>
    <property type="project" value="UniProtKB-UniRule"/>
</dbReference>
<evidence type="ECO:0000256" key="10">
    <source>
        <dbReference type="HAMAP-Rule" id="MF_02227"/>
    </source>
</evidence>
<dbReference type="PROSITE" id="PS01085">
    <property type="entry name" value="RIBUL_P_3_EPIMER_1"/>
    <property type="match status" value="1"/>
</dbReference>
<feature type="binding site" evidence="14">
    <location>
        <position position="176"/>
    </location>
    <ligand>
        <name>substrate</name>
    </ligand>
</feature>
<evidence type="ECO:0000256" key="2">
    <source>
        <dbReference type="ARBA" id="ARBA00001936"/>
    </source>
</evidence>
<comment type="cofactor">
    <cofactor evidence="4">
        <name>Zn(2+)</name>
        <dbReference type="ChEBI" id="CHEBI:29105"/>
    </cofactor>
</comment>
<sequence>MNIKVFPSILSADLLNMEKSIELVKDLADAIHIDVMDGHFVPNLSYGPALVRALRSKYDISLNVHLMVERPENFVDMFMDAGANHLGFHIEATYHPQRLLKYIRDHGVRPFITLNPATPLNTIEYLLGEVDMVLIMTVNPGYGGQEFLPFCLRKIRTLREMALKEGIDLDIMVDGGIDLNTAPLVVEAGANILISGNTVFTSENPKEVIIKMKSIGYKEV</sequence>
<comment type="cofactor">
    <cofactor evidence="10 13">
        <name>a divalent metal cation</name>
        <dbReference type="ChEBI" id="CHEBI:60240"/>
    </cofactor>
    <text evidence="10 13">Binds 1 divalent metal cation per subunit.</text>
</comment>
<accession>A0A7V4DX72</accession>
<dbReference type="InterPro" id="IPR000056">
    <property type="entry name" value="Ribul_P_3_epim-like"/>
</dbReference>
<comment type="caution">
    <text evidence="10">Lacks conserved residue(s) required for the propagation of feature annotation.</text>
</comment>
<evidence type="ECO:0000256" key="1">
    <source>
        <dbReference type="ARBA" id="ARBA00001782"/>
    </source>
</evidence>
<dbReference type="CDD" id="cd00429">
    <property type="entry name" value="RPE"/>
    <property type="match status" value="1"/>
</dbReference>
<dbReference type="OMA" id="CHLMIED"/>
<evidence type="ECO:0000256" key="6">
    <source>
        <dbReference type="ARBA" id="ARBA00009541"/>
    </source>
</evidence>
<dbReference type="InterPro" id="IPR026019">
    <property type="entry name" value="Ribul_P_3_epim"/>
</dbReference>
<dbReference type="GO" id="GO:0005737">
    <property type="term" value="C:cytoplasm"/>
    <property type="evidence" value="ECO:0007669"/>
    <property type="project" value="UniProtKB-ARBA"/>
</dbReference>
<proteinExistence type="inferred from homology"/>
<comment type="caution">
    <text evidence="15">The sequence shown here is derived from an EMBL/GenBank/DDBJ whole genome shotgun (WGS) entry which is preliminary data.</text>
</comment>
<comment type="cofactor">
    <cofactor evidence="2">
        <name>Mn(2+)</name>
        <dbReference type="ChEBI" id="CHEBI:29035"/>
    </cofactor>
</comment>
<reference evidence="15" key="1">
    <citation type="journal article" date="2020" name="mSystems">
        <title>Genome- and Community-Level Interaction Insights into Carbon Utilization and Element Cycling Functions of Hydrothermarchaeota in Hydrothermal Sediment.</title>
        <authorList>
            <person name="Zhou Z."/>
            <person name="Liu Y."/>
            <person name="Xu W."/>
            <person name="Pan J."/>
            <person name="Luo Z.H."/>
            <person name="Li M."/>
        </authorList>
    </citation>
    <scope>NUCLEOTIDE SEQUENCE [LARGE SCALE GENOMIC DNA]</scope>
    <source>
        <strain evidence="15">SpSt-70</strain>
    </source>
</reference>
<comment type="cofactor">
    <cofactor evidence="5">
        <name>Fe(2+)</name>
        <dbReference type="ChEBI" id="CHEBI:29033"/>
    </cofactor>
</comment>
<organism evidence="15">
    <name type="scientific">Dictyoglomus thermophilum</name>
    <dbReference type="NCBI Taxonomy" id="14"/>
    <lineage>
        <taxon>Bacteria</taxon>
        <taxon>Pseudomonadati</taxon>
        <taxon>Dictyoglomota</taxon>
        <taxon>Dictyoglomia</taxon>
        <taxon>Dictyoglomales</taxon>
        <taxon>Dictyoglomaceae</taxon>
        <taxon>Dictyoglomus</taxon>
    </lineage>
</organism>
<keyword evidence="9 10" id="KW-0413">Isomerase</keyword>
<dbReference type="FunFam" id="3.20.20.70:FF:000004">
    <property type="entry name" value="Ribulose-phosphate 3-epimerase"/>
    <property type="match status" value="1"/>
</dbReference>
<dbReference type="Pfam" id="PF00834">
    <property type="entry name" value="Ribul_P_3_epim"/>
    <property type="match status" value="1"/>
</dbReference>
<evidence type="ECO:0000256" key="14">
    <source>
        <dbReference type="PIRSR" id="PIRSR001461-3"/>
    </source>
</evidence>
<evidence type="ECO:0000313" key="15">
    <source>
        <dbReference type="EMBL" id="HGK23450.1"/>
    </source>
</evidence>
<comment type="pathway">
    <text evidence="10">Carbohydrate degradation.</text>
</comment>
<dbReference type="InterPro" id="IPR011060">
    <property type="entry name" value="RibuloseP-bd_barrel"/>
</dbReference>
<dbReference type="NCBIfam" id="TIGR01163">
    <property type="entry name" value="rpe"/>
    <property type="match status" value="1"/>
</dbReference>
<dbReference type="NCBIfam" id="NF004076">
    <property type="entry name" value="PRK05581.1-4"/>
    <property type="match status" value="1"/>
</dbReference>
<feature type="binding site" evidence="10 14">
    <location>
        <position position="65"/>
    </location>
    <ligand>
        <name>substrate</name>
    </ligand>
</feature>